<feature type="chain" id="PRO_5042028042" description="Thioredoxin domain-containing protein" evidence="2">
    <location>
        <begin position="26"/>
        <end position="232"/>
    </location>
</feature>
<dbReference type="InterPro" id="IPR036249">
    <property type="entry name" value="Thioredoxin-like_sf"/>
</dbReference>
<keyword evidence="1" id="KW-0812">Transmembrane</keyword>
<dbReference type="CDD" id="cd02961">
    <property type="entry name" value="PDI_a_family"/>
    <property type="match status" value="1"/>
</dbReference>
<dbReference type="Pfam" id="PF00085">
    <property type="entry name" value="Thioredoxin"/>
    <property type="match status" value="1"/>
</dbReference>
<protein>
    <recommendedName>
        <fullName evidence="3">Thioredoxin domain-containing protein</fullName>
    </recommendedName>
</protein>
<name>A0AAD3CHF1_9STRA</name>
<keyword evidence="1" id="KW-1133">Transmembrane helix</keyword>
<evidence type="ECO:0000256" key="2">
    <source>
        <dbReference type="SAM" id="SignalP"/>
    </source>
</evidence>
<keyword evidence="2" id="KW-0732">Signal</keyword>
<feature type="domain" description="Thioredoxin" evidence="3">
    <location>
        <begin position="29"/>
        <end position="153"/>
    </location>
</feature>
<dbReference type="SUPFAM" id="SSF52833">
    <property type="entry name" value="Thioredoxin-like"/>
    <property type="match status" value="1"/>
</dbReference>
<evidence type="ECO:0000256" key="1">
    <source>
        <dbReference type="SAM" id="Phobius"/>
    </source>
</evidence>
<dbReference type="Proteomes" id="UP001054902">
    <property type="component" value="Unassembled WGS sequence"/>
</dbReference>
<evidence type="ECO:0000313" key="5">
    <source>
        <dbReference type="Proteomes" id="UP001054902"/>
    </source>
</evidence>
<dbReference type="InterPro" id="IPR017937">
    <property type="entry name" value="Thioredoxin_CS"/>
</dbReference>
<evidence type="ECO:0000259" key="3">
    <source>
        <dbReference type="PROSITE" id="PS51352"/>
    </source>
</evidence>
<keyword evidence="1" id="KW-0472">Membrane</keyword>
<gene>
    <name evidence="4" type="ORF">CTEN210_02367</name>
</gene>
<reference evidence="4 5" key="1">
    <citation type="journal article" date="2021" name="Sci. Rep.">
        <title>The genome of the diatom Chaetoceros tenuissimus carries an ancient integrated fragment of an extant virus.</title>
        <authorList>
            <person name="Hongo Y."/>
            <person name="Kimura K."/>
            <person name="Takaki Y."/>
            <person name="Yoshida Y."/>
            <person name="Baba S."/>
            <person name="Kobayashi G."/>
            <person name="Nagasaki K."/>
            <person name="Hano T."/>
            <person name="Tomaru Y."/>
        </authorList>
    </citation>
    <scope>NUCLEOTIDE SEQUENCE [LARGE SCALE GENOMIC DNA]</scope>
    <source>
        <strain evidence="4 5">NIES-3715</strain>
    </source>
</reference>
<dbReference type="AlphaFoldDB" id="A0AAD3CHF1"/>
<feature type="transmembrane region" description="Helical" evidence="1">
    <location>
        <begin position="200"/>
        <end position="222"/>
    </location>
</feature>
<comment type="caution">
    <text evidence="4">The sequence shown here is derived from an EMBL/GenBank/DDBJ whole genome shotgun (WGS) entry which is preliminary data.</text>
</comment>
<evidence type="ECO:0000313" key="4">
    <source>
        <dbReference type="EMBL" id="GFH45893.1"/>
    </source>
</evidence>
<feature type="signal peptide" evidence="2">
    <location>
        <begin position="1"/>
        <end position="25"/>
    </location>
</feature>
<proteinExistence type="predicted"/>
<dbReference type="PANTHER" id="PTHR19991">
    <property type="entry name" value="L 2 01289"/>
    <property type="match status" value="1"/>
</dbReference>
<keyword evidence="5" id="KW-1185">Reference proteome</keyword>
<dbReference type="Gene3D" id="3.40.30.10">
    <property type="entry name" value="Glutaredoxin"/>
    <property type="match status" value="1"/>
</dbReference>
<accession>A0AAD3CHF1</accession>
<dbReference type="EMBL" id="BLLK01000022">
    <property type="protein sequence ID" value="GFH45893.1"/>
    <property type="molecule type" value="Genomic_DNA"/>
</dbReference>
<dbReference type="PANTHER" id="PTHR19991:SF2">
    <property type="entry name" value="GH08893P"/>
    <property type="match status" value="1"/>
</dbReference>
<dbReference type="PROSITE" id="PS51352">
    <property type="entry name" value="THIOREDOXIN_2"/>
    <property type="match status" value="1"/>
</dbReference>
<dbReference type="InterPro" id="IPR013766">
    <property type="entry name" value="Thioredoxin_domain"/>
</dbReference>
<sequence>MQLSIIFWPYVQVLFLFSLGTHVSCSESSISTRKTHIVELTDENFEHLTQASSGQTTGKWVVNFSSPTCPHCVSLYPTYKQLSETLMTTEEHKQSGVIVALVDSSKNPKLLQRFSVNSFPTLLYFADQSMFQFPPKSPRTQESLLQFVLGGYQENEKMSVPGNNIVLQAIEDLRRKVHNVKVFNDFLNDVEHIVMYRKNAAAMLIGFGALLGVLMSSLFRLLTSSTKKQKKD</sequence>
<dbReference type="PROSITE" id="PS00194">
    <property type="entry name" value="THIOREDOXIN_1"/>
    <property type="match status" value="1"/>
</dbReference>
<organism evidence="4 5">
    <name type="scientific">Chaetoceros tenuissimus</name>
    <dbReference type="NCBI Taxonomy" id="426638"/>
    <lineage>
        <taxon>Eukaryota</taxon>
        <taxon>Sar</taxon>
        <taxon>Stramenopiles</taxon>
        <taxon>Ochrophyta</taxon>
        <taxon>Bacillariophyta</taxon>
        <taxon>Coscinodiscophyceae</taxon>
        <taxon>Chaetocerotophycidae</taxon>
        <taxon>Chaetocerotales</taxon>
        <taxon>Chaetocerotaceae</taxon>
        <taxon>Chaetoceros</taxon>
    </lineage>
</organism>